<dbReference type="PANTHER" id="PTHR38764:SF1">
    <property type="entry name" value="ACYL CARRIER PROTEIN PHOSPHODIESTERASE"/>
    <property type="match status" value="1"/>
</dbReference>
<dbReference type="PANTHER" id="PTHR38764">
    <property type="entry name" value="ACYL CARRIER PROTEIN PHOSPHODIESTERASE"/>
    <property type="match status" value="1"/>
</dbReference>
<evidence type="ECO:0000256" key="2">
    <source>
        <dbReference type="ARBA" id="ARBA00022801"/>
    </source>
</evidence>
<proteinExistence type="predicted"/>
<dbReference type="OrthoDB" id="8442777at2"/>
<reference evidence="5 6" key="1">
    <citation type="submission" date="2018-08" db="EMBL/GenBank/DDBJ databases">
        <title>Vibrio isolated from the Eastern China Marginal Seas.</title>
        <authorList>
            <person name="Li Y."/>
        </authorList>
    </citation>
    <scope>NUCLEOTIDE SEQUENCE [LARGE SCALE GENOMIC DNA]</scope>
    <source>
        <strain evidence="5 6">BEI233</strain>
    </source>
</reference>
<dbReference type="Pfam" id="PF04336">
    <property type="entry name" value="ACP_PD"/>
    <property type="match status" value="1"/>
</dbReference>
<dbReference type="EMBL" id="QVMU01000001">
    <property type="protein sequence ID" value="RJX75536.1"/>
    <property type="molecule type" value="Genomic_DNA"/>
</dbReference>
<evidence type="ECO:0000256" key="3">
    <source>
        <dbReference type="ARBA" id="ARBA00023098"/>
    </source>
</evidence>
<accession>A0A3A6QYB9</accession>
<protein>
    <submittedName>
        <fullName evidence="5">DUF479 domain-containing protein</fullName>
    </submittedName>
</protein>
<gene>
    <name evidence="5" type="ORF">DZ860_02325</name>
</gene>
<comment type="caution">
    <text evidence="5">The sequence shown here is derived from an EMBL/GenBank/DDBJ whole genome shotgun (WGS) entry which is preliminary data.</text>
</comment>
<keyword evidence="4" id="KW-0275">Fatty acid biosynthesis</keyword>
<dbReference type="GO" id="GO:0006633">
    <property type="term" value="P:fatty acid biosynthetic process"/>
    <property type="evidence" value="ECO:0007669"/>
    <property type="project" value="UniProtKB-KW"/>
</dbReference>
<organism evidence="5 6">
    <name type="scientific">Vibrio sinensis</name>
    <dbReference type="NCBI Taxonomy" id="2302434"/>
    <lineage>
        <taxon>Bacteria</taxon>
        <taxon>Pseudomonadati</taxon>
        <taxon>Pseudomonadota</taxon>
        <taxon>Gammaproteobacteria</taxon>
        <taxon>Vibrionales</taxon>
        <taxon>Vibrionaceae</taxon>
        <taxon>Vibrio</taxon>
    </lineage>
</organism>
<sequence>MNFLAHLHIAEHCQSSLLGNLLGDFVKGDPSLVYRADIVKGIRLHRFVDSYTDTHDIMREAKSYFDQSNRRFSGIALDVFWDHCLAVNWSQFHHSSLDDFCDSAKSRVKRDSDFELPERYINVSTWMWNDGWLASYAQLSNIEFALQRMSKRSPRMRELENSFAFIERYYNELNALFLRLYPQVLNASKQHKL</sequence>
<evidence type="ECO:0000313" key="5">
    <source>
        <dbReference type="EMBL" id="RJX75536.1"/>
    </source>
</evidence>
<dbReference type="PIRSF" id="PIRSF011489">
    <property type="entry name" value="DUF479"/>
    <property type="match status" value="1"/>
</dbReference>
<dbReference type="Proteomes" id="UP000273252">
    <property type="component" value="Unassembled WGS sequence"/>
</dbReference>
<keyword evidence="1" id="KW-0444">Lipid biosynthesis</keyword>
<dbReference type="RefSeq" id="WP_120029292.1">
    <property type="nucleotide sequence ID" value="NZ_QVMU01000001.1"/>
</dbReference>
<evidence type="ECO:0000313" key="6">
    <source>
        <dbReference type="Proteomes" id="UP000273252"/>
    </source>
</evidence>
<keyword evidence="6" id="KW-1185">Reference proteome</keyword>
<keyword evidence="2" id="KW-0378">Hydrolase</keyword>
<keyword evidence="3" id="KW-0443">Lipid metabolism</keyword>
<dbReference type="AlphaFoldDB" id="A0A3A6QYB9"/>
<keyword evidence="4" id="KW-0276">Fatty acid metabolism</keyword>
<name>A0A3A6QYB9_9VIBR</name>
<evidence type="ECO:0000256" key="4">
    <source>
        <dbReference type="ARBA" id="ARBA00023160"/>
    </source>
</evidence>
<evidence type="ECO:0000256" key="1">
    <source>
        <dbReference type="ARBA" id="ARBA00022516"/>
    </source>
</evidence>
<dbReference type="GO" id="GO:0008770">
    <property type="term" value="F:[acyl-carrier-protein] phosphodiesterase activity"/>
    <property type="evidence" value="ECO:0007669"/>
    <property type="project" value="InterPro"/>
</dbReference>
<dbReference type="InterPro" id="IPR007431">
    <property type="entry name" value="ACP_PD"/>
</dbReference>